<evidence type="ECO:0000259" key="2">
    <source>
        <dbReference type="PROSITE" id="PS51444"/>
    </source>
</evidence>
<proteinExistence type="predicted"/>
<evidence type="ECO:0000313" key="3">
    <source>
        <dbReference type="EMBL" id="GMG40070.1"/>
    </source>
</evidence>
<dbReference type="PROSITE" id="PS51444">
    <property type="entry name" value="FH2"/>
    <property type="match status" value="1"/>
</dbReference>
<feature type="domain" description="FH2" evidence="2">
    <location>
        <begin position="1"/>
        <end position="158"/>
    </location>
</feature>
<dbReference type="GO" id="GO:1903475">
    <property type="term" value="P:mitotic actomyosin contractile ring assembly"/>
    <property type="evidence" value="ECO:0007669"/>
    <property type="project" value="TreeGrafter"/>
</dbReference>
<accession>A0A9W6Z081</accession>
<feature type="region of interest" description="Disordered" evidence="1">
    <location>
        <begin position="238"/>
        <end position="314"/>
    </location>
</feature>
<gene>
    <name evidence="3" type="ORF">Amon01_000586700</name>
</gene>
<dbReference type="GO" id="GO:0043332">
    <property type="term" value="C:mating projection tip"/>
    <property type="evidence" value="ECO:0007669"/>
    <property type="project" value="TreeGrafter"/>
</dbReference>
<dbReference type="PANTHER" id="PTHR47102">
    <property type="entry name" value="PROTEIN BNI1"/>
    <property type="match status" value="1"/>
</dbReference>
<keyword evidence="4" id="KW-1185">Reference proteome</keyword>
<feature type="compositionally biased region" description="Acidic residues" evidence="1">
    <location>
        <begin position="292"/>
        <end position="314"/>
    </location>
</feature>
<dbReference type="SUPFAM" id="SSF101447">
    <property type="entry name" value="Formin homology 2 domain (FH2 domain)"/>
    <property type="match status" value="1"/>
</dbReference>
<dbReference type="InterPro" id="IPR051661">
    <property type="entry name" value="Actin_filament_regulator"/>
</dbReference>
<dbReference type="GO" id="GO:0051017">
    <property type="term" value="P:actin filament bundle assembly"/>
    <property type="evidence" value="ECO:0007669"/>
    <property type="project" value="TreeGrafter"/>
</dbReference>
<sequence length="407" mass="45978">MLHFIERVVRVHFPDLCGFVDDLQAVRNVAALSIDSLQHDVKEFKDCVRETKFAIEKGDLSDPAKLHKEDHILEVIKPMLVNAQRKLDVLEFKESSVLKRLKQAMVYYGEDPDREADVNAFFKSFADFLKDFMSVHGENIRQEEAEKVNEMKMRELEKHRALVQRHKMEMKKKRASMPPEDPESNASVEQLLARLRSTKARAPSVKKYKDTINSKSGSGDEHTEAIKSNAHKMLQQLKGSDTGDSSIDSASHSDKSHADSNGSVVLHVNPPLSPVKSLSQKESMSPMKSVKEDEELIDDEEEANDGDNEEEEDVPVPQLLDEQNFTGHDSLFSSTRNNRLSLNSMQLLTLLINPKLGSPTKDEFLDNSSLLSKDYENIDEGDRPIDDNITIVQTTSPLKLPALIEDE</sequence>
<organism evidence="3 4">
    <name type="scientific">Ambrosiozyma monospora</name>
    <name type="common">Yeast</name>
    <name type="synonym">Endomycopsis monosporus</name>
    <dbReference type="NCBI Taxonomy" id="43982"/>
    <lineage>
        <taxon>Eukaryota</taxon>
        <taxon>Fungi</taxon>
        <taxon>Dikarya</taxon>
        <taxon>Ascomycota</taxon>
        <taxon>Saccharomycotina</taxon>
        <taxon>Pichiomycetes</taxon>
        <taxon>Pichiales</taxon>
        <taxon>Pichiaceae</taxon>
        <taxon>Ambrosiozyma</taxon>
    </lineage>
</organism>
<dbReference type="GO" id="GO:0032153">
    <property type="term" value="C:cell division site"/>
    <property type="evidence" value="ECO:0007669"/>
    <property type="project" value="TreeGrafter"/>
</dbReference>
<dbReference type="PANTHER" id="PTHR47102:SF2">
    <property type="entry name" value="PROTEIN BNI1"/>
    <property type="match status" value="1"/>
</dbReference>
<reference evidence="3" key="1">
    <citation type="submission" date="2023-04" db="EMBL/GenBank/DDBJ databases">
        <title>Ambrosiozyma monospora NBRC 1965.</title>
        <authorList>
            <person name="Ichikawa N."/>
            <person name="Sato H."/>
            <person name="Tonouchi N."/>
        </authorList>
    </citation>
    <scope>NUCLEOTIDE SEQUENCE</scope>
    <source>
        <strain evidence="3">NBRC 1965</strain>
    </source>
</reference>
<dbReference type="OrthoDB" id="1104827at2759"/>
<evidence type="ECO:0000313" key="4">
    <source>
        <dbReference type="Proteomes" id="UP001165063"/>
    </source>
</evidence>
<comment type="caution">
    <text evidence="3">The sequence shown here is derived from an EMBL/GenBank/DDBJ whole genome shotgun (WGS) entry which is preliminary data.</text>
</comment>
<name>A0A9W6Z081_AMBMO</name>
<dbReference type="Pfam" id="PF02181">
    <property type="entry name" value="FH2"/>
    <property type="match status" value="1"/>
</dbReference>
<dbReference type="InterPro" id="IPR042201">
    <property type="entry name" value="FH2_Formin_sf"/>
</dbReference>
<feature type="region of interest" description="Disordered" evidence="1">
    <location>
        <begin position="197"/>
        <end position="222"/>
    </location>
</feature>
<dbReference type="Gene3D" id="1.20.58.2220">
    <property type="entry name" value="Formin, FH2 domain"/>
    <property type="match status" value="1"/>
</dbReference>
<feature type="compositionally biased region" description="Basic and acidic residues" evidence="1">
    <location>
        <begin position="207"/>
        <end position="222"/>
    </location>
</feature>
<dbReference type="AlphaFoldDB" id="A0A9W6Z081"/>
<dbReference type="Proteomes" id="UP001165063">
    <property type="component" value="Unassembled WGS sequence"/>
</dbReference>
<dbReference type="GO" id="GO:0051016">
    <property type="term" value="P:barbed-end actin filament capping"/>
    <property type="evidence" value="ECO:0007669"/>
    <property type="project" value="TreeGrafter"/>
</dbReference>
<dbReference type="EMBL" id="BSXU01003426">
    <property type="protein sequence ID" value="GMG40070.1"/>
    <property type="molecule type" value="Genomic_DNA"/>
</dbReference>
<evidence type="ECO:0000256" key="1">
    <source>
        <dbReference type="SAM" id="MobiDB-lite"/>
    </source>
</evidence>
<protein>
    <submittedName>
        <fullName evidence="3">Unnamed protein product</fullName>
    </submittedName>
</protein>
<dbReference type="InterPro" id="IPR015425">
    <property type="entry name" value="FH2_Formin"/>
</dbReference>